<keyword evidence="2" id="KW-1185">Reference proteome</keyword>
<name>A0A8H6B1J6_9HELO</name>
<evidence type="ECO:0000313" key="2">
    <source>
        <dbReference type="Proteomes" id="UP000531561"/>
    </source>
</evidence>
<dbReference type="EMBL" id="JABFCT010000003">
    <property type="protein sequence ID" value="KAF5877415.1"/>
    <property type="molecule type" value="Genomic_DNA"/>
</dbReference>
<proteinExistence type="predicted"/>
<sequence length="117" mass="13534">TVYTEQDLTKQFTTSFASGLIANSGLRLVVHLLLVQTNPYAPPQFRSYPDEGKEILAIWGNRYGLEIFFSRECLRRITSHRTEEQPQTMKHSHELACMSKDIPLPTKEFHKIRGTRL</sequence>
<accession>A0A8H6B1J6</accession>
<reference evidence="1 2" key="1">
    <citation type="journal article" date="2020" name="Phytopathology">
        <title>A high-quality genome resource of Botrytis fragariae, a new and rapidly spreading fungal pathogen causing strawberry gray mold in the U.S.A.</title>
        <authorList>
            <person name="Wu Y."/>
            <person name="Saski C.A."/>
            <person name="Schnabel G."/>
            <person name="Xiao S."/>
            <person name="Hu M."/>
        </authorList>
    </citation>
    <scope>NUCLEOTIDE SEQUENCE [LARGE SCALE GENOMIC DNA]</scope>
    <source>
        <strain evidence="1 2">BVB16</strain>
    </source>
</reference>
<gene>
    <name evidence="1" type="ORF">Bfra_001782</name>
</gene>
<evidence type="ECO:0000313" key="1">
    <source>
        <dbReference type="EMBL" id="KAF5877415.1"/>
    </source>
</evidence>
<dbReference type="RefSeq" id="XP_037196361.1">
    <property type="nucleotide sequence ID" value="XM_037332207.1"/>
</dbReference>
<feature type="non-terminal residue" evidence="1">
    <location>
        <position position="1"/>
    </location>
</feature>
<dbReference type="Proteomes" id="UP000531561">
    <property type="component" value="Unassembled WGS sequence"/>
</dbReference>
<organism evidence="1 2">
    <name type="scientific">Botrytis fragariae</name>
    <dbReference type="NCBI Taxonomy" id="1964551"/>
    <lineage>
        <taxon>Eukaryota</taxon>
        <taxon>Fungi</taxon>
        <taxon>Dikarya</taxon>
        <taxon>Ascomycota</taxon>
        <taxon>Pezizomycotina</taxon>
        <taxon>Leotiomycetes</taxon>
        <taxon>Helotiales</taxon>
        <taxon>Sclerotiniaceae</taxon>
        <taxon>Botrytis</taxon>
    </lineage>
</organism>
<protein>
    <submittedName>
        <fullName evidence="1">Uncharacterized protein</fullName>
    </submittedName>
</protein>
<comment type="caution">
    <text evidence="1">The sequence shown here is derived from an EMBL/GenBank/DDBJ whole genome shotgun (WGS) entry which is preliminary data.</text>
</comment>
<dbReference type="AlphaFoldDB" id="A0A8H6B1J6"/>
<dbReference type="GeneID" id="59255899"/>